<dbReference type="SUPFAM" id="SSF49464">
    <property type="entry name" value="Carboxypeptidase regulatory domain-like"/>
    <property type="match status" value="1"/>
</dbReference>
<comment type="subcellular location">
    <subcellularLocation>
        <location evidence="1 7">Cell outer membrane</location>
        <topology evidence="1 7">Multi-pass membrane protein</topology>
    </subcellularLocation>
</comment>
<dbReference type="InterPro" id="IPR037066">
    <property type="entry name" value="Plug_dom_sf"/>
</dbReference>
<evidence type="ECO:0000313" key="10">
    <source>
        <dbReference type="EMBL" id="SEM27653.1"/>
    </source>
</evidence>
<reference evidence="11" key="1">
    <citation type="submission" date="2016-10" db="EMBL/GenBank/DDBJ databases">
        <authorList>
            <person name="Varghese N."/>
            <person name="Submissions S."/>
        </authorList>
    </citation>
    <scope>NUCLEOTIDE SEQUENCE [LARGE SCALE GENOMIC DNA]</scope>
    <source>
        <strain evidence="11">DSM 17453</strain>
    </source>
</reference>
<dbReference type="GO" id="GO:0009279">
    <property type="term" value="C:cell outer membrane"/>
    <property type="evidence" value="ECO:0007669"/>
    <property type="project" value="UniProtKB-SubCell"/>
</dbReference>
<dbReference type="OrthoDB" id="9768177at2"/>
<dbReference type="InterPro" id="IPR036942">
    <property type="entry name" value="Beta-barrel_TonB_sf"/>
</dbReference>
<sequence length="1059" mass="118668">MKKLLMLPAICFALPIMAQQIITGSVIDETTRLPVKGVTVAIQNTKTATTTDQNGKFSLSTEEKRISLVILGKGYEEKVFSLELPLSEPLRIYLSEKVAQIDEVVLTTGYQKIPKERSTGSFSSVGKTALNTQVSTNILDRLAATANGIVISRGTSQGTPQIMVRGLSTIQGPKAPLIVVDNFPYEGDISNINPNIVENITILKDAAAASIWGARAANGVIVITTKTSKYNQPITVDFNTFLTTSPKPDLNYLKAISSADFIDVEQELFKKNFYNTDINSSSHPVLSPVVDLLNKEKKGLLSHEAVQREIERLKGIDSRNQFKKYMYQPLENRQYSLSMSGGAPQFSWTSSLGYDDNTGNLGENYQRMNLRFQNNWQPLKNLTLNTGIFFTHSATKNGRSAYGSIIMKTNAVPYMEMADANGNALIVSKSFEQSYKSGLGNGKLLDWNYYPLTDWQHFSGTGRSSEVILNAGLNYKILKGLDADLKYQYQRTTGISNSLYDEESYYVRDYVNRFTVINSNGSLTYNVPKGSILDKTTSQLLINNFRGQLNFNRGFGKHQVSAIAGGEVRDANSQSANTRYYGYDPNNLSFGTVDFKNKYPLITGGTSFIDNLNALRETNNRFVSVYANAAYTFDNRYTISGSARRDASNLFGLKTNDQWNPFWSAGLSWNVSNEKFYPFSWLPELKLRGSYGYNGNINPAMVAVTTMALLGVSTYTQEQMARFDNYYNPQLRWETVRMINAGLDFATRNNRISGSVEYFRKKGENLFGQVPLDYTIGLTSLIWNVAGIEGNGVDVELRTININKAFRWQTTANFSTYKDKVTKYYPSSTIARNFVLSSVPISGIEGLPVYSIFAYRWAGLDPQNGDPRGYLNGEVSKDYAKMMGADVKDLQYFGSAIPTVYGSFTNTFSYKQFTLDVGVTYKLGYYFRRPSINYTSLFKDWVGHSDYALRWQKPGDEAFTDVPSNQYQTNSNRDAFYAGSAALIEKGDHIRLQYINLGYEISKKQWQQMPLKALQLYANISNLGILWQESKSGIDPDFNLGSYVVKPPVMYTLGLKAKF</sequence>
<keyword evidence="4 7" id="KW-0812">Transmembrane</keyword>
<name>A0A1H7X1K8_9FLAO</name>
<proteinExistence type="inferred from homology"/>
<dbReference type="InterPro" id="IPR008969">
    <property type="entry name" value="CarboxyPept-like_regulatory"/>
</dbReference>
<evidence type="ECO:0000256" key="8">
    <source>
        <dbReference type="SAM" id="SignalP"/>
    </source>
</evidence>
<keyword evidence="2 7" id="KW-0813">Transport</keyword>
<evidence type="ECO:0000256" key="5">
    <source>
        <dbReference type="ARBA" id="ARBA00023136"/>
    </source>
</evidence>
<dbReference type="InterPro" id="IPR039426">
    <property type="entry name" value="TonB-dep_rcpt-like"/>
</dbReference>
<comment type="similarity">
    <text evidence="7">Belongs to the TonB-dependent receptor family.</text>
</comment>
<dbReference type="AlphaFoldDB" id="A0A1H7X1K8"/>
<dbReference type="Pfam" id="PF13715">
    <property type="entry name" value="CarbopepD_reg_2"/>
    <property type="match status" value="1"/>
</dbReference>
<dbReference type="RefSeq" id="WP_089998743.1">
    <property type="nucleotide sequence ID" value="NZ_FOBV01000002.1"/>
</dbReference>
<dbReference type="InterPro" id="IPR023997">
    <property type="entry name" value="TonB-dep_OMP_SusC/RagA_CS"/>
</dbReference>
<accession>A0A1H7X1K8</accession>
<dbReference type="NCBIfam" id="TIGR04056">
    <property type="entry name" value="OMP_RagA_SusC"/>
    <property type="match status" value="1"/>
</dbReference>
<dbReference type="InterPro" id="IPR023996">
    <property type="entry name" value="TonB-dep_OMP_SusC/RagA"/>
</dbReference>
<feature type="signal peptide" evidence="8">
    <location>
        <begin position="1"/>
        <end position="18"/>
    </location>
</feature>
<evidence type="ECO:0000313" key="11">
    <source>
        <dbReference type="Proteomes" id="UP000199450"/>
    </source>
</evidence>
<gene>
    <name evidence="10" type="ORF">SAMN05421856_102150</name>
</gene>
<feature type="chain" id="PRO_5011639915" evidence="8">
    <location>
        <begin position="19"/>
        <end position="1059"/>
    </location>
</feature>
<keyword evidence="11" id="KW-1185">Reference proteome</keyword>
<protein>
    <submittedName>
        <fullName evidence="10">TonB-linked outer membrane protein, SusC/RagA family</fullName>
    </submittedName>
</protein>
<dbReference type="SUPFAM" id="SSF56935">
    <property type="entry name" value="Porins"/>
    <property type="match status" value="1"/>
</dbReference>
<feature type="domain" description="TonB-dependent receptor plug" evidence="9">
    <location>
        <begin position="115"/>
        <end position="220"/>
    </location>
</feature>
<keyword evidence="8" id="KW-0732">Signal</keyword>
<dbReference type="NCBIfam" id="TIGR04057">
    <property type="entry name" value="SusC_RagA_signa"/>
    <property type="match status" value="1"/>
</dbReference>
<evidence type="ECO:0000256" key="6">
    <source>
        <dbReference type="ARBA" id="ARBA00023237"/>
    </source>
</evidence>
<keyword evidence="3 7" id="KW-1134">Transmembrane beta strand</keyword>
<keyword evidence="6 7" id="KW-0998">Cell outer membrane</keyword>
<dbReference type="Gene3D" id="2.60.40.1120">
    <property type="entry name" value="Carboxypeptidase-like, regulatory domain"/>
    <property type="match status" value="1"/>
</dbReference>
<evidence type="ECO:0000256" key="7">
    <source>
        <dbReference type="PROSITE-ProRule" id="PRU01360"/>
    </source>
</evidence>
<keyword evidence="5 7" id="KW-0472">Membrane</keyword>
<evidence type="ECO:0000256" key="4">
    <source>
        <dbReference type="ARBA" id="ARBA00022692"/>
    </source>
</evidence>
<dbReference type="PROSITE" id="PS52016">
    <property type="entry name" value="TONB_DEPENDENT_REC_3"/>
    <property type="match status" value="1"/>
</dbReference>
<evidence type="ECO:0000259" key="9">
    <source>
        <dbReference type="Pfam" id="PF07715"/>
    </source>
</evidence>
<dbReference type="EMBL" id="FOBV01000002">
    <property type="protein sequence ID" value="SEM27653.1"/>
    <property type="molecule type" value="Genomic_DNA"/>
</dbReference>
<dbReference type="Gene3D" id="2.40.170.20">
    <property type="entry name" value="TonB-dependent receptor, beta-barrel domain"/>
    <property type="match status" value="1"/>
</dbReference>
<organism evidence="10 11">
    <name type="scientific">Chryseobacterium taichungense</name>
    <dbReference type="NCBI Taxonomy" id="295069"/>
    <lineage>
        <taxon>Bacteria</taxon>
        <taxon>Pseudomonadati</taxon>
        <taxon>Bacteroidota</taxon>
        <taxon>Flavobacteriia</taxon>
        <taxon>Flavobacteriales</taxon>
        <taxon>Weeksellaceae</taxon>
        <taxon>Chryseobacterium group</taxon>
        <taxon>Chryseobacterium</taxon>
    </lineage>
</organism>
<dbReference type="STRING" id="295069.SAMN05421856_102150"/>
<evidence type="ECO:0000256" key="2">
    <source>
        <dbReference type="ARBA" id="ARBA00022448"/>
    </source>
</evidence>
<dbReference type="InterPro" id="IPR012910">
    <property type="entry name" value="Plug_dom"/>
</dbReference>
<dbReference type="Proteomes" id="UP000199450">
    <property type="component" value="Unassembled WGS sequence"/>
</dbReference>
<dbReference type="Gene3D" id="2.170.130.10">
    <property type="entry name" value="TonB-dependent receptor, plug domain"/>
    <property type="match status" value="1"/>
</dbReference>
<evidence type="ECO:0000256" key="1">
    <source>
        <dbReference type="ARBA" id="ARBA00004571"/>
    </source>
</evidence>
<dbReference type="Pfam" id="PF07715">
    <property type="entry name" value="Plug"/>
    <property type="match status" value="1"/>
</dbReference>
<evidence type="ECO:0000256" key="3">
    <source>
        <dbReference type="ARBA" id="ARBA00022452"/>
    </source>
</evidence>